<dbReference type="AlphaFoldDB" id="A0A7V6PDP2"/>
<organism evidence="2 3">
    <name type="scientific">Brucella intermedia</name>
    <dbReference type="NCBI Taxonomy" id="94625"/>
    <lineage>
        <taxon>Bacteria</taxon>
        <taxon>Pseudomonadati</taxon>
        <taxon>Pseudomonadota</taxon>
        <taxon>Alphaproteobacteria</taxon>
        <taxon>Hyphomicrobiales</taxon>
        <taxon>Brucellaceae</taxon>
        <taxon>Brucella/Ochrobactrum group</taxon>
        <taxon>Brucella</taxon>
    </lineage>
</organism>
<accession>A0A7V6PDP2</accession>
<evidence type="ECO:0000313" key="3">
    <source>
        <dbReference type="Proteomes" id="UP000551563"/>
    </source>
</evidence>
<reference evidence="2 3" key="1">
    <citation type="journal article" date="2020" name="Biotechnol. Biofuels">
        <title>New insights from the biogas microbiome by comprehensive genome-resolved metagenomics of nearly 1600 species originating from multiple anaerobic digesters.</title>
        <authorList>
            <person name="Campanaro S."/>
            <person name="Treu L."/>
            <person name="Rodriguez-R L.M."/>
            <person name="Kovalovszki A."/>
            <person name="Ziels R.M."/>
            <person name="Maus I."/>
            <person name="Zhu X."/>
            <person name="Kougias P.G."/>
            <person name="Basile A."/>
            <person name="Luo G."/>
            <person name="Schluter A."/>
            <person name="Konstantinidis K.T."/>
            <person name="Angelidaki I."/>
        </authorList>
    </citation>
    <scope>NUCLEOTIDE SEQUENCE [LARGE SCALE GENOMIC DNA]</scope>
    <source>
        <strain evidence="2">AS04akNAM_66</strain>
    </source>
</reference>
<dbReference type="EMBL" id="DUMN01000435">
    <property type="protein sequence ID" value="HHV69033.1"/>
    <property type="molecule type" value="Genomic_DNA"/>
</dbReference>
<evidence type="ECO:0000256" key="1">
    <source>
        <dbReference type="SAM" id="MobiDB-lite"/>
    </source>
</evidence>
<comment type="caution">
    <text evidence="2">The sequence shown here is derived from an EMBL/GenBank/DDBJ whole genome shotgun (WGS) entry which is preliminary data.</text>
</comment>
<sequence>MSKKTKDKADVEASESEHLETETQSADANQPGSPSVGTVHLEPNTAATGAGELANAGTVDGGTIGTAQAGTSTPEIIEPGTNEQDQAARSQVTSNENVPPAELVGDHAIQANISTDGTAAEGNGEGSQPSDESPEETEGAAERSNDGDTGGA</sequence>
<evidence type="ECO:0000313" key="2">
    <source>
        <dbReference type="EMBL" id="HHV69033.1"/>
    </source>
</evidence>
<protein>
    <submittedName>
        <fullName evidence="2">Uncharacterized protein</fullName>
    </submittedName>
</protein>
<proteinExistence type="predicted"/>
<feature type="compositionally biased region" description="Polar residues" evidence="1">
    <location>
        <begin position="22"/>
        <end position="36"/>
    </location>
</feature>
<feature type="non-terminal residue" evidence="2">
    <location>
        <position position="152"/>
    </location>
</feature>
<gene>
    <name evidence="2" type="ORF">GXX48_15495</name>
</gene>
<feature type="compositionally biased region" description="Basic and acidic residues" evidence="1">
    <location>
        <begin position="7"/>
        <end position="21"/>
    </location>
</feature>
<feature type="region of interest" description="Disordered" evidence="1">
    <location>
        <begin position="1"/>
        <end position="152"/>
    </location>
</feature>
<dbReference type="Proteomes" id="UP000551563">
    <property type="component" value="Unassembled WGS sequence"/>
</dbReference>
<feature type="compositionally biased region" description="Polar residues" evidence="1">
    <location>
        <begin position="81"/>
        <end position="97"/>
    </location>
</feature>
<name>A0A7V6PDP2_9HYPH</name>
<feature type="compositionally biased region" description="Polar residues" evidence="1">
    <location>
        <begin position="65"/>
        <end position="74"/>
    </location>
</feature>